<sequence>MILAATISGISRKGIIDLDIVCLGMASMIHCPRHYWNIRFVTHLVAGQFRNSERLAGKSQ</sequence>
<gene>
    <name evidence="1" type="ORF">Y5S_00597</name>
</gene>
<organism evidence="1 2">
    <name type="scientific">Alcanivorax nanhaiticus</name>
    <dbReference type="NCBI Taxonomy" id="1177154"/>
    <lineage>
        <taxon>Bacteria</taxon>
        <taxon>Pseudomonadati</taxon>
        <taxon>Pseudomonadota</taxon>
        <taxon>Gammaproteobacteria</taxon>
        <taxon>Oceanospirillales</taxon>
        <taxon>Alcanivoracaceae</taxon>
        <taxon>Alcanivorax</taxon>
    </lineage>
</organism>
<protein>
    <submittedName>
        <fullName evidence="1">Uncharacterized protein</fullName>
    </submittedName>
</protein>
<evidence type="ECO:0000313" key="2">
    <source>
        <dbReference type="Proteomes" id="UP000029444"/>
    </source>
</evidence>
<dbReference type="EMBL" id="ARXV01000002">
    <property type="protein sequence ID" value="KGD66125.1"/>
    <property type="molecule type" value="Genomic_DNA"/>
</dbReference>
<dbReference type="STRING" id="1177154.Y5S_00597"/>
<proteinExistence type="predicted"/>
<name>A0A095UUE1_9GAMM</name>
<evidence type="ECO:0000313" key="1">
    <source>
        <dbReference type="EMBL" id="KGD66125.1"/>
    </source>
</evidence>
<accession>A0A095UUE1</accession>
<keyword evidence="2" id="KW-1185">Reference proteome</keyword>
<reference evidence="1 2" key="1">
    <citation type="submission" date="2012-09" db="EMBL/GenBank/DDBJ databases">
        <title>Genome Sequence of alkane-degrading Bacterium Alcanivorax sp. 19-m-6.</title>
        <authorList>
            <person name="Lai Q."/>
            <person name="Shao Z."/>
        </authorList>
    </citation>
    <scope>NUCLEOTIDE SEQUENCE [LARGE SCALE GENOMIC DNA]</scope>
    <source>
        <strain evidence="1 2">19-m-6</strain>
    </source>
</reference>
<dbReference type="Proteomes" id="UP000029444">
    <property type="component" value="Unassembled WGS sequence"/>
</dbReference>
<comment type="caution">
    <text evidence="1">The sequence shown here is derived from an EMBL/GenBank/DDBJ whole genome shotgun (WGS) entry which is preliminary data.</text>
</comment>
<dbReference type="AlphaFoldDB" id="A0A095UUE1"/>
<dbReference type="PATRIC" id="fig|1177154.3.peg.606"/>